<keyword evidence="2" id="KW-1185">Reference proteome</keyword>
<accession>A0AAE3EWV7</accession>
<evidence type="ECO:0000313" key="1">
    <source>
        <dbReference type="EMBL" id="MCG2461763.1"/>
    </source>
</evidence>
<organism evidence="1 2">
    <name type="scientific">Cerina litoralis</name>
    <dbReference type="NCBI Taxonomy" id="2874477"/>
    <lineage>
        <taxon>Bacteria</taxon>
        <taxon>Pseudomonadati</taxon>
        <taxon>Bacteroidota</taxon>
        <taxon>Flavobacteriia</taxon>
        <taxon>Flavobacteriales</taxon>
        <taxon>Flavobacteriaceae</taxon>
        <taxon>Cerina</taxon>
    </lineage>
</organism>
<protein>
    <submittedName>
        <fullName evidence="1">Uncharacterized protein</fullName>
    </submittedName>
</protein>
<name>A0AAE3EWV7_9FLAO</name>
<proteinExistence type="predicted"/>
<dbReference type="RefSeq" id="WP_317902906.1">
    <property type="nucleotide sequence ID" value="NZ_JAIRBC010000020.1"/>
</dbReference>
<dbReference type="AlphaFoldDB" id="A0AAE3EWV7"/>
<reference evidence="1" key="1">
    <citation type="submission" date="2023-02" db="EMBL/GenBank/DDBJ databases">
        <title>Genome of Flavobacteriaceae gen. nov. sp. strain F89.</title>
        <authorList>
            <person name="Wang Y."/>
        </authorList>
    </citation>
    <scope>NUCLEOTIDE SEQUENCE</scope>
    <source>
        <strain evidence="1">F89</strain>
    </source>
</reference>
<comment type="caution">
    <text evidence="1">The sequence shown here is derived from an EMBL/GenBank/DDBJ whole genome shotgun (WGS) entry which is preliminary data.</text>
</comment>
<evidence type="ECO:0000313" key="2">
    <source>
        <dbReference type="Proteomes" id="UP001200642"/>
    </source>
</evidence>
<gene>
    <name evidence="1" type="ORF">K8352_13475</name>
</gene>
<dbReference type="Proteomes" id="UP001200642">
    <property type="component" value="Unassembled WGS sequence"/>
</dbReference>
<sequence length="143" mass="17177">MKDNQTMSERTQKMKKLYWHVQHWKSDLQFMEDETNFVEQLLNSDIFKPNMPNQFERMQDYLGRLDEFKERKTRLGKVILKHENRLGSLLERYDDDALKTSIFLRQDDLEMEVLSCTDDFKNLKAEIFNYVGGTLKKRIADTS</sequence>
<dbReference type="EMBL" id="JAIRBC010000020">
    <property type="protein sequence ID" value="MCG2461763.1"/>
    <property type="molecule type" value="Genomic_DNA"/>
</dbReference>